<keyword evidence="2" id="KW-1185">Reference proteome</keyword>
<dbReference type="EMBL" id="CP094298">
    <property type="protein sequence ID" value="UNZ01137.1"/>
    <property type="molecule type" value="Genomic_DNA"/>
</dbReference>
<evidence type="ECO:0000313" key="2">
    <source>
        <dbReference type="Proteomes" id="UP000829494"/>
    </source>
</evidence>
<gene>
    <name evidence="1" type="ORF">SRIMR7_03190</name>
</gene>
<name>A0ABY3YUX0_STRRM</name>
<sequence>MTPRLVSRPRVIAGFEGQRFFIGPGGLPDLRVNACLGSARWRNLGWRSYRDYTYSLGVWLNSLVTAGVEWWEAQEDDADWPKLVFARTALVPAAGRHAVPHRSSRRSAAVHRVVREKSRCFRVACG</sequence>
<organism evidence="1 2">
    <name type="scientific">Streptomyces rimosus subsp. rimosus</name>
    <dbReference type="NCBI Taxonomy" id="132474"/>
    <lineage>
        <taxon>Bacteria</taxon>
        <taxon>Bacillati</taxon>
        <taxon>Actinomycetota</taxon>
        <taxon>Actinomycetes</taxon>
        <taxon>Kitasatosporales</taxon>
        <taxon>Streptomycetaceae</taxon>
        <taxon>Streptomyces</taxon>
    </lineage>
</organism>
<proteinExistence type="predicted"/>
<evidence type="ECO:0000313" key="1">
    <source>
        <dbReference type="EMBL" id="UNZ01137.1"/>
    </source>
</evidence>
<protein>
    <submittedName>
        <fullName evidence="1">Uncharacterized protein</fullName>
    </submittedName>
</protein>
<dbReference type="Proteomes" id="UP000829494">
    <property type="component" value="Chromosome"/>
</dbReference>
<accession>A0ABY3YUX0</accession>
<reference evidence="1 2" key="1">
    <citation type="submission" date="2022-03" db="EMBL/GenBank/DDBJ databases">
        <title>Complete genome of Streptomyces rimosus ssp. rimosus R7 (=ATCC 10970).</title>
        <authorList>
            <person name="Beganovic S."/>
            <person name="Ruckert C."/>
            <person name="Busche T."/>
            <person name="Kalinowski J."/>
            <person name="Wittmann C."/>
        </authorList>
    </citation>
    <scope>NUCLEOTIDE SEQUENCE [LARGE SCALE GENOMIC DNA]</scope>
    <source>
        <strain evidence="1 2">R7</strain>
    </source>
</reference>